<protein>
    <submittedName>
        <fullName evidence="3">Uncharacterized protein</fullName>
    </submittedName>
</protein>
<name>A0A3Q9FNY0_9BACT</name>
<proteinExistence type="predicted"/>
<keyword evidence="2" id="KW-1133">Transmembrane helix</keyword>
<feature type="coiled-coil region" evidence="1">
    <location>
        <begin position="80"/>
        <end position="132"/>
    </location>
</feature>
<evidence type="ECO:0000256" key="2">
    <source>
        <dbReference type="SAM" id="Phobius"/>
    </source>
</evidence>
<dbReference type="OrthoDB" id="974935at2"/>
<keyword evidence="2" id="KW-0812">Transmembrane</keyword>
<reference evidence="3 4" key="1">
    <citation type="submission" date="2018-12" db="EMBL/GenBank/DDBJ databases">
        <title>Flammeovirga pectinis sp. nov., isolated from the gut of the Korean scallop, Patinopecten yessoensis.</title>
        <authorList>
            <person name="Bae J.-W."/>
            <person name="Jeong Y.-S."/>
            <person name="Kang W."/>
        </authorList>
    </citation>
    <scope>NUCLEOTIDE SEQUENCE [LARGE SCALE GENOMIC DNA]</scope>
    <source>
        <strain evidence="3 4">L12M1</strain>
    </source>
</reference>
<dbReference type="EMBL" id="CP034562">
    <property type="protein sequence ID" value="AZQ62976.1"/>
    <property type="molecule type" value="Genomic_DNA"/>
</dbReference>
<accession>A0A3Q9FNY0</accession>
<dbReference type="AlphaFoldDB" id="A0A3Q9FNY0"/>
<feature type="transmembrane region" description="Helical" evidence="2">
    <location>
        <begin position="12"/>
        <end position="34"/>
    </location>
</feature>
<evidence type="ECO:0000313" key="3">
    <source>
        <dbReference type="EMBL" id="AZQ62976.1"/>
    </source>
</evidence>
<keyword evidence="2" id="KW-0472">Membrane</keyword>
<sequence>MDENSKNSSTKLLIIIGSVFGGILLVTTIAFFIFSGDDEIDPKLVTVDEYIKENTVWELNGDAVEGSAVAITLRMPNMNLDQVENAVERADQNVRQVDADIKSIMQSLGDDTSDLEASLMSLQEELNNMTDIYKHTEVISDNISQSDASGQSRAVKSALTRLLSTRDGYIRDINVMQENIDKVLTVLEDARNSRVTMGGVSTAIEELEVANTRLFEEGRSLLRTLFAFEYIYNQHRKTEVDGKTIDVFYIALQDYLYDEIIVNHSEKDFFRKKGQFDQVVSETKERLGNFDEVVALQQKREMKLSEYNKLSEHLGTLNELYAGAGLTITSEGFNNVEFVTDEDWEYSVSEENSKTPLVIVYRVEGTPLSSGLVVAKASYNLSFNDDEDEELLLNGGIENEVSAQ</sequence>
<dbReference type="KEGG" id="fll:EI427_12215"/>
<keyword evidence="1" id="KW-0175">Coiled coil</keyword>
<keyword evidence="4" id="KW-1185">Reference proteome</keyword>
<dbReference type="Proteomes" id="UP000267268">
    <property type="component" value="Chromosome 1"/>
</dbReference>
<dbReference type="RefSeq" id="WP_126615015.1">
    <property type="nucleotide sequence ID" value="NZ_CP034562.1"/>
</dbReference>
<evidence type="ECO:0000313" key="4">
    <source>
        <dbReference type="Proteomes" id="UP000267268"/>
    </source>
</evidence>
<evidence type="ECO:0000256" key="1">
    <source>
        <dbReference type="SAM" id="Coils"/>
    </source>
</evidence>
<gene>
    <name evidence="3" type="ORF">EI427_12215</name>
</gene>
<organism evidence="3 4">
    <name type="scientific">Flammeovirga pectinis</name>
    <dbReference type="NCBI Taxonomy" id="2494373"/>
    <lineage>
        <taxon>Bacteria</taxon>
        <taxon>Pseudomonadati</taxon>
        <taxon>Bacteroidota</taxon>
        <taxon>Cytophagia</taxon>
        <taxon>Cytophagales</taxon>
        <taxon>Flammeovirgaceae</taxon>
        <taxon>Flammeovirga</taxon>
    </lineage>
</organism>